<organism evidence="2 3">
    <name type="scientific">Pendulispora brunnea</name>
    <dbReference type="NCBI Taxonomy" id="2905690"/>
    <lineage>
        <taxon>Bacteria</taxon>
        <taxon>Pseudomonadati</taxon>
        <taxon>Myxococcota</taxon>
        <taxon>Myxococcia</taxon>
        <taxon>Myxococcales</taxon>
        <taxon>Sorangiineae</taxon>
        <taxon>Pendulisporaceae</taxon>
        <taxon>Pendulispora</taxon>
    </lineage>
</organism>
<feature type="compositionally biased region" description="Basic and acidic residues" evidence="1">
    <location>
        <begin position="122"/>
        <end position="133"/>
    </location>
</feature>
<accession>A0ABZ2KEX3</accession>
<keyword evidence="3" id="KW-1185">Reference proteome</keyword>
<dbReference type="RefSeq" id="WP_394847224.1">
    <property type="nucleotide sequence ID" value="NZ_CP089982.1"/>
</dbReference>
<evidence type="ECO:0000256" key="1">
    <source>
        <dbReference type="SAM" id="MobiDB-lite"/>
    </source>
</evidence>
<protein>
    <submittedName>
        <fullName evidence="2">Uncharacterized protein</fullName>
    </submittedName>
</protein>
<dbReference type="Proteomes" id="UP001379533">
    <property type="component" value="Chromosome"/>
</dbReference>
<evidence type="ECO:0000313" key="2">
    <source>
        <dbReference type="EMBL" id="WXA96604.1"/>
    </source>
</evidence>
<feature type="region of interest" description="Disordered" evidence="1">
    <location>
        <begin position="383"/>
        <end position="428"/>
    </location>
</feature>
<evidence type="ECO:0000313" key="3">
    <source>
        <dbReference type="Proteomes" id="UP001379533"/>
    </source>
</evidence>
<feature type="region of interest" description="Disordered" evidence="1">
    <location>
        <begin position="183"/>
        <end position="228"/>
    </location>
</feature>
<name>A0ABZ2KEX3_9BACT</name>
<reference evidence="2 3" key="1">
    <citation type="submission" date="2021-12" db="EMBL/GenBank/DDBJ databases">
        <title>Discovery of the Pendulisporaceae a myxobacterial family with distinct sporulation behavior and unique specialized metabolism.</title>
        <authorList>
            <person name="Garcia R."/>
            <person name="Popoff A."/>
            <person name="Bader C.D."/>
            <person name="Loehr J."/>
            <person name="Walesch S."/>
            <person name="Walt C."/>
            <person name="Boldt J."/>
            <person name="Bunk B."/>
            <person name="Haeckl F.J.F.P.J."/>
            <person name="Gunesch A.P."/>
            <person name="Birkelbach J."/>
            <person name="Nuebel U."/>
            <person name="Pietschmann T."/>
            <person name="Bach T."/>
            <person name="Mueller R."/>
        </authorList>
    </citation>
    <scope>NUCLEOTIDE SEQUENCE [LARGE SCALE GENOMIC DNA]</scope>
    <source>
        <strain evidence="2 3">MSr12523</strain>
    </source>
</reference>
<feature type="compositionally biased region" description="Low complexity" evidence="1">
    <location>
        <begin position="214"/>
        <end position="228"/>
    </location>
</feature>
<dbReference type="CDD" id="cd00060">
    <property type="entry name" value="FHA"/>
    <property type="match status" value="1"/>
</dbReference>
<feature type="region of interest" description="Disordered" evidence="1">
    <location>
        <begin position="116"/>
        <end position="151"/>
    </location>
</feature>
<feature type="region of interest" description="Disordered" evidence="1">
    <location>
        <begin position="158"/>
        <end position="177"/>
    </location>
</feature>
<gene>
    <name evidence="2" type="ORF">LZC95_07120</name>
</gene>
<sequence length="496" mass="50329">MAEASVIELRAGHGEPRQISLTPGSVLDPTSVGQTAMWRIEGAGVLDVHGYLYFDGKALFVQSADDDAPMMVNRHRIARAWTEVRMPSTIELGEVQLVYRIDTSVFEDADQTVAQPLENSFDEPKTVRYDPNRHRISAPRPAAGTPAEGVSAAQQKFVPNGGAFSNQGPPQGEVDESTRYKPLDLQTDRPSQPALIPGAQLPGSGPGADVTRSQPLAQPQGMAPAGAGGAYDPAAMAQQQGYAPAGALPPGMVGVGVTPPHAGAAPMGPGVGQAWGAPPGGMAMPGQPAMPGQAGAQTGSAVTSPLAKLKTEFMSFSPVKRAALVLMVIALPVGGLLLFSEDEQAPAPKPKPAASASASASVMAAANTVAAVNSGATSNVVNTPPAASAPPSAPAQASAAPPAGSPPPASGGKPGAPDPAASVVGKLPSELPPLMQAIPMPAKKSTERLAADAVVEGKFGEAAKLYDQLAQQNPGNPAYKEAARIMREASKGSPGQ</sequence>
<dbReference type="EMBL" id="CP089982">
    <property type="protein sequence ID" value="WXA96604.1"/>
    <property type="molecule type" value="Genomic_DNA"/>
</dbReference>
<proteinExistence type="predicted"/>